<feature type="transmembrane region" description="Helical" evidence="1">
    <location>
        <begin position="318"/>
        <end position="338"/>
    </location>
</feature>
<evidence type="ECO:0000313" key="3">
    <source>
        <dbReference type="EMBL" id="PMD28825.1"/>
    </source>
</evidence>
<dbReference type="EMBL" id="KZ613984">
    <property type="protein sequence ID" value="PMD28825.1"/>
    <property type="molecule type" value="Genomic_DNA"/>
</dbReference>
<dbReference type="PANTHER" id="PTHR34814:SF2">
    <property type="entry name" value="DUF3533 DOMAIN-CONTAINING PROTEIN"/>
    <property type="match status" value="1"/>
</dbReference>
<feature type="transmembrane region" description="Helical" evidence="1">
    <location>
        <begin position="219"/>
        <end position="240"/>
    </location>
</feature>
<accession>A0A2J6QRD4</accession>
<protein>
    <recommendedName>
        <fullName evidence="2">DUF3533 domain-containing protein</fullName>
    </recommendedName>
</protein>
<dbReference type="AlphaFoldDB" id="A0A2J6QRD4"/>
<keyword evidence="1" id="KW-0812">Transmembrane</keyword>
<dbReference type="Pfam" id="PF12051">
    <property type="entry name" value="DUF3533"/>
    <property type="match status" value="1"/>
</dbReference>
<keyword evidence="1" id="KW-1133">Transmembrane helix</keyword>
<gene>
    <name evidence="3" type="ORF">L207DRAFT_521365</name>
</gene>
<evidence type="ECO:0000259" key="2">
    <source>
        <dbReference type="Pfam" id="PF12051"/>
    </source>
</evidence>
<keyword evidence="4" id="KW-1185">Reference proteome</keyword>
<name>A0A2J6QRD4_HYAVF</name>
<organism evidence="3 4">
    <name type="scientific">Hyaloscypha variabilis (strain UAMH 11265 / GT02V1 / F)</name>
    <name type="common">Meliniomyces variabilis</name>
    <dbReference type="NCBI Taxonomy" id="1149755"/>
    <lineage>
        <taxon>Eukaryota</taxon>
        <taxon>Fungi</taxon>
        <taxon>Dikarya</taxon>
        <taxon>Ascomycota</taxon>
        <taxon>Pezizomycotina</taxon>
        <taxon>Leotiomycetes</taxon>
        <taxon>Helotiales</taxon>
        <taxon>Hyaloscyphaceae</taxon>
        <taxon>Hyaloscypha</taxon>
        <taxon>Hyaloscypha variabilis</taxon>
    </lineage>
</organism>
<evidence type="ECO:0000313" key="4">
    <source>
        <dbReference type="Proteomes" id="UP000235786"/>
    </source>
</evidence>
<evidence type="ECO:0000256" key="1">
    <source>
        <dbReference type="SAM" id="Phobius"/>
    </source>
</evidence>
<dbReference type="OrthoDB" id="2140105at2759"/>
<reference evidence="3 4" key="1">
    <citation type="submission" date="2016-04" db="EMBL/GenBank/DDBJ databases">
        <title>A degradative enzymes factory behind the ericoid mycorrhizal symbiosis.</title>
        <authorList>
            <consortium name="DOE Joint Genome Institute"/>
            <person name="Martino E."/>
            <person name="Morin E."/>
            <person name="Grelet G."/>
            <person name="Kuo A."/>
            <person name="Kohler A."/>
            <person name="Daghino S."/>
            <person name="Barry K."/>
            <person name="Choi C."/>
            <person name="Cichocki N."/>
            <person name="Clum A."/>
            <person name="Copeland A."/>
            <person name="Hainaut M."/>
            <person name="Haridas S."/>
            <person name="Labutti K."/>
            <person name="Lindquist E."/>
            <person name="Lipzen A."/>
            <person name="Khouja H.-R."/>
            <person name="Murat C."/>
            <person name="Ohm R."/>
            <person name="Olson A."/>
            <person name="Spatafora J."/>
            <person name="Veneault-Fourrey C."/>
            <person name="Henrissat B."/>
            <person name="Grigoriev I."/>
            <person name="Martin F."/>
            <person name="Perotto S."/>
        </authorList>
    </citation>
    <scope>NUCLEOTIDE SEQUENCE [LARGE SCALE GENOMIC DNA]</scope>
    <source>
        <strain evidence="3 4">F</strain>
    </source>
</reference>
<dbReference type="InterPro" id="IPR053001">
    <property type="entry name" value="MNNG_permease-like"/>
</dbReference>
<feature type="transmembrane region" description="Helical" evidence="1">
    <location>
        <begin position="382"/>
        <end position="401"/>
    </location>
</feature>
<dbReference type="GO" id="GO:0016020">
    <property type="term" value="C:membrane"/>
    <property type="evidence" value="ECO:0007669"/>
    <property type="project" value="TreeGrafter"/>
</dbReference>
<proteinExistence type="predicted"/>
<feature type="domain" description="DUF3533" evidence="2">
    <location>
        <begin position="30"/>
        <end position="393"/>
    </location>
</feature>
<feature type="transmembrane region" description="Helical" evidence="1">
    <location>
        <begin position="260"/>
        <end position="283"/>
    </location>
</feature>
<keyword evidence="1" id="KW-0472">Membrane</keyword>
<sequence length="460" mass="50919">MAIMGRLLWRDPFWNGKRKPFVIAVVGSAVSLLLLFLGTMSYLYGSLYHDGSRVKALNILAVDLDEGIIGQSLFTAYAALQGDDFPTLHFHSRAEFATVDDIRHAVCKGDYWGAIFAQDGASTRLANALRGGDAARDYNASNTLTYVWNGVRYPTVQTGYIGANMETLIGAATGVYNAINGTVAASTINTNDRNAVLALLNPITSSNINIMPTEQGSRVVYNSVSIVMPIVQQFFFLMALNGISNQFNVYGRLNSKRIGILRFFLSITYTFLASLSLVGYVWAFREDWGVNRNQFALSWMVMWLYMHVNFVVLDTATAFIPVSFLTFFVLTWVILNVTSTIMPFEFSPGFYRWGYSLPAHNAVSILWQVWSGGCNNQLARALPVLFTWEVFGTIAAIFGSMKRNRAAQKDLMSSQDESSVLTSGADMMEEPKTRSGAGPGLPVPWADAIYMPVLARNRTV</sequence>
<dbReference type="PANTHER" id="PTHR34814">
    <property type="entry name" value="NITROSOGUANIDINE RESISTANCE PROTEIN SNG1"/>
    <property type="match status" value="1"/>
</dbReference>
<dbReference type="InterPro" id="IPR022703">
    <property type="entry name" value="DUF3533"/>
</dbReference>
<feature type="transmembrane region" description="Helical" evidence="1">
    <location>
        <begin position="20"/>
        <end position="45"/>
    </location>
</feature>
<feature type="transmembrane region" description="Helical" evidence="1">
    <location>
        <begin position="295"/>
        <end position="312"/>
    </location>
</feature>
<dbReference type="STRING" id="1149755.A0A2J6QRD4"/>
<dbReference type="Proteomes" id="UP000235786">
    <property type="component" value="Unassembled WGS sequence"/>
</dbReference>